<comment type="caution">
    <text evidence="2">The sequence shown here is derived from an EMBL/GenBank/DDBJ whole genome shotgun (WGS) entry which is preliminary data.</text>
</comment>
<dbReference type="InterPro" id="IPR019965">
    <property type="entry name" value="PPOX_F420-dep_Rv2061_put"/>
</dbReference>
<proteinExistence type="predicted"/>
<dbReference type="EMBL" id="BAABDQ010000051">
    <property type="protein sequence ID" value="GAA3614219.1"/>
    <property type="molecule type" value="Genomic_DNA"/>
</dbReference>
<dbReference type="SUPFAM" id="SSF50475">
    <property type="entry name" value="FMN-binding split barrel"/>
    <property type="match status" value="1"/>
</dbReference>
<dbReference type="NCBIfam" id="TIGR03666">
    <property type="entry name" value="Rv2061_F420"/>
    <property type="match status" value="1"/>
</dbReference>
<keyword evidence="3" id="KW-1185">Reference proteome</keyword>
<evidence type="ECO:0000313" key="3">
    <source>
        <dbReference type="Proteomes" id="UP001500630"/>
    </source>
</evidence>
<gene>
    <name evidence="2" type="ORF">GCM10022419_119200</name>
</gene>
<evidence type="ECO:0000256" key="1">
    <source>
        <dbReference type="ARBA" id="ARBA00023002"/>
    </source>
</evidence>
<dbReference type="PANTHER" id="PTHR35176:SF11">
    <property type="entry name" value="PYRIDOXAMINE 5'-PHOSPHATE OXIDASE FAMILY PROTEIN"/>
    <property type="match status" value="1"/>
</dbReference>
<accession>A0ABP6ZNA8</accession>
<dbReference type="RefSeq" id="WP_345576707.1">
    <property type="nucleotide sequence ID" value="NZ_BAABDQ010000051.1"/>
</dbReference>
<keyword evidence="1" id="KW-0560">Oxidoreductase</keyword>
<dbReference type="PANTHER" id="PTHR35176">
    <property type="entry name" value="HEME OXYGENASE HI_0854-RELATED"/>
    <property type="match status" value="1"/>
</dbReference>
<sequence>MRHPLDQLRAHRYARLTTFRASGEEVHTPVWFVMRDNAVYVETGDQTGKAKRVRRDPRVIIAPCTPWGSPRGPGIPATAKDLGSAPPARIRAALLRRYGPLQWFRDVLLRRRHVTPTFLEITAEPHGLDRS</sequence>
<dbReference type="InterPro" id="IPR012349">
    <property type="entry name" value="Split_barrel_FMN-bd"/>
</dbReference>
<organism evidence="2 3">
    <name type="scientific">Nonomuraea rosea</name>
    <dbReference type="NCBI Taxonomy" id="638574"/>
    <lineage>
        <taxon>Bacteria</taxon>
        <taxon>Bacillati</taxon>
        <taxon>Actinomycetota</taxon>
        <taxon>Actinomycetes</taxon>
        <taxon>Streptosporangiales</taxon>
        <taxon>Streptosporangiaceae</taxon>
        <taxon>Nonomuraea</taxon>
    </lineage>
</organism>
<dbReference type="InterPro" id="IPR052019">
    <property type="entry name" value="F420H2_bilvrd_red/Heme_oxyg"/>
</dbReference>
<dbReference type="Gene3D" id="2.30.110.10">
    <property type="entry name" value="Electron Transport, Fmn-binding Protein, Chain A"/>
    <property type="match status" value="1"/>
</dbReference>
<name>A0ABP6ZNA8_9ACTN</name>
<reference evidence="3" key="1">
    <citation type="journal article" date="2019" name="Int. J. Syst. Evol. Microbiol.">
        <title>The Global Catalogue of Microorganisms (GCM) 10K type strain sequencing project: providing services to taxonomists for standard genome sequencing and annotation.</title>
        <authorList>
            <consortium name="The Broad Institute Genomics Platform"/>
            <consortium name="The Broad Institute Genome Sequencing Center for Infectious Disease"/>
            <person name="Wu L."/>
            <person name="Ma J."/>
        </authorList>
    </citation>
    <scope>NUCLEOTIDE SEQUENCE [LARGE SCALE GENOMIC DNA]</scope>
    <source>
        <strain evidence="3">JCM 17326</strain>
    </source>
</reference>
<evidence type="ECO:0000313" key="2">
    <source>
        <dbReference type="EMBL" id="GAA3614219.1"/>
    </source>
</evidence>
<dbReference type="Proteomes" id="UP001500630">
    <property type="component" value="Unassembled WGS sequence"/>
</dbReference>
<protein>
    <submittedName>
        <fullName evidence="2">PPOX class F420-dependent oxidoreductase</fullName>
    </submittedName>
</protein>